<protein>
    <recommendedName>
        <fullName evidence="1">F-box domain-containing protein</fullName>
    </recommendedName>
</protein>
<dbReference type="PROSITE" id="PS50181">
    <property type="entry name" value="FBOX"/>
    <property type="match status" value="1"/>
</dbReference>
<feature type="domain" description="F-box" evidence="1">
    <location>
        <begin position="1"/>
        <end position="48"/>
    </location>
</feature>
<dbReference type="CDD" id="cd09917">
    <property type="entry name" value="F-box_SF"/>
    <property type="match status" value="1"/>
</dbReference>
<dbReference type="Proteomes" id="UP001165060">
    <property type="component" value="Unassembled WGS sequence"/>
</dbReference>
<dbReference type="SUPFAM" id="SSF81383">
    <property type="entry name" value="F-box domain"/>
    <property type="match status" value="1"/>
</dbReference>
<dbReference type="InterPro" id="IPR036047">
    <property type="entry name" value="F-box-like_dom_sf"/>
</dbReference>
<comment type="caution">
    <text evidence="2">The sequence shown here is derived from an EMBL/GenBank/DDBJ whole genome shotgun (WGS) entry which is preliminary data.</text>
</comment>
<sequence>MDNFASLPPEVLCQVFLFIDVVDLVTLLTRVCKGVHSETSRGKIYRLAYPQTSEDPLSPVSPNSFYTSVITFDCVWERLLKAGPRNSTTSQRRSQRIAAIPNCIKFLTDIDTYVMALESTFTDIISILKGSTSPRSIKSQVGAAVAQFCSRFADYPWFHGFPSCHRSITYGQSTVFHILAARGLPSLNNDAGFTNAIIATMKLFLSGSDELRCVHHCAVKGNHKLLDAMDKMWQEQNPGRRNGALFSEATYGAGGLGGGVVRYKHALQGPGNPETWARHYHDFNQTLLRHGPDPSKAAEIVVRTTVLDKTLEVLAEVKGRQADA</sequence>
<gene>
    <name evidence="2" type="ORF">TeGR_g11292</name>
</gene>
<accession>A0ABQ6MTJ3</accession>
<organism evidence="2 3">
    <name type="scientific">Tetraparma gracilis</name>
    <dbReference type="NCBI Taxonomy" id="2962635"/>
    <lineage>
        <taxon>Eukaryota</taxon>
        <taxon>Sar</taxon>
        <taxon>Stramenopiles</taxon>
        <taxon>Ochrophyta</taxon>
        <taxon>Bolidophyceae</taxon>
        <taxon>Parmales</taxon>
        <taxon>Triparmaceae</taxon>
        <taxon>Tetraparma</taxon>
    </lineage>
</organism>
<name>A0ABQ6MTJ3_9STRA</name>
<dbReference type="EMBL" id="BRYB01000540">
    <property type="protein sequence ID" value="GMI32201.1"/>
    <property type="molecule type" value="Genomic_DNA"/>
</dbReference>
<keyword evidence="3" id="KW-1185">Reference proteome</keyword>
<proteinExistence type="predicted"/>
<evidence type="ECO:0000259" key="1">
    <source>
        <dbReference type="PROSITE" id="PS50181"/>
    </source>
</evidence>
<evidence type="ECO:0000313" key="3">
    <source>
        <dbReference type="Proteomes" id="UP001165060"/>
    </source>
</evidence>
<evidence type="ECO:0000313" key="2">
    <source>
        <dbReference type="EMBL" id="GMI32201.1"/>
    </source>
</evidence>
<reference evidence="2 3" key="1">
    <citation type="journal article" date="2023" name="Commun. Biol.">
        <title>Genome analysis of Parmales, the sister group of diatoms, reveals the evolutionary specialization of diatoms from phago-mixotrophs to photoautotrophs.</title>
        <authorList>
            <person name="Ban H."/>
            <person name="Sato S."/>
            <person name="Yoshikawa S."/>
            <person name="Yamada K."/>
            <person name="Nakamura Y."/>
            <person name="Ichinomiya M."/>
            <person name="Sato N."/>
            <person name="Blanc-Mathieu R."/>
            <person name="Endo H."/>
            <person name="Kuwata A."/>
            <person name="Ogata H."/>
        </authorList>
    </citation>
    <scope>NUCLEOTIDE SEQUENCE [LARGE SCALE GENOMIC DNA]</scope>
</reference>
<dbReference type="InterPro" id="IPR001810">
    <property type="entry name" value="F-box_dom"/>
</dbReference>